<organism evidence="1 2">
    <name type="scientific">Bradyrhizobium agreste</name>
    <dbReference type="NCBI Taxonomy" id="2751811"/>
    <lineage>
        <taxon>Bacteria</taxon>
        <taxon>Pseudomonadati</taxon>
        <taxon>Pseudomonadota</taxon>
        <taxon>Alphaproteobacteria</taxon>
        <taxon>Hyphomicrobiales</taxon>
        <taxon>Nitrobacteraceae</taxon>
        <taxon>Bradyrhizobium</taxon>
    </lineage>
</organism>
<protein>
    <submittedName>
        <fullName evidence="1">Uncharacterized protein</fullName>
    </submittedName>
</protein>
<evidence type="ECO:0000313" key="1">
    <source>
        <dbReference type="EMBL" id="MBH5401108.1"/>
    </source>
</evidence>
<reference evidence="1 2" key="1">
    <citation type="submission" date="2020-07" db="EMBL/GenBank/DDBJ databases">
        <title>Bradyrhizobium diversity isolated from nodules of indigenous legumes of Western Australia.</title>
        <authorList>
            <person name="Klepa M.S."/>
        </authorList>
    </citation>
    <scope>NUCLEOTIDE SEQUENCE [LARGE SCALE GENOMIC DNA]</scope>
    <source>
        <strain evidence="1 2">CNPSo 4010</strain>
    </source>
</reference>
<dbReference type="EMBL" id="JACCHP010000019">
    <property type="protein sequence ID" value="MBH5401108.1"/>
    <property type="molecule type" value="Genomic_DNA"/>
</dbReference>
<sequence length="170" mass="19918">MVFILSDDGRDDEYPAAERAFERYEAYLAENQTAFPPRAYELATSNWFYNSRDHRCPHDAWLESLQISEKPSAQPRQRSCSIALRLLGAYHDGHIEITYPTVYAYSLQKLSRDAPSHGDWRYDEFRISDRGHLIHEIEWAYRAQCKAFVWVIEANDIDFRWIPVHGMSGS</sequence>
<name>A0ABS0PV89_9BRAD</name>
<evidence type="ECO:0000313" key="2">
    <source>
        <dbReference type="Proteomes" id="UP000807370"/>
    </source>
</evidence>
<proteinExistence type="predicted"/>
<dbReference type="Proteomes" id="UP000807370">
    <property type="component" value="Unassembled WGS sequence"/>
</dbReference>
<comment type="caution">
    <text evidence="1">The sequence shown here is derived from an EMBL/GenBank/DDBJ whole genome shotgun (WGS) entry which is preliminary data.</text>
</comment>
<gene>
    <name evidence="1" type="ORF">HZZ13_25480</name>
</gene>
<accession>A0ABS0PV89</accession>
<keyword evidence="2" id="KW-1185">Reference proteome</keyword>
<dbReference type="RefSeq" id="WP_197962256.1">
    <property type="nucleotide sequence ID" value="NZ_JACCHP010000019.1"/>
</dbReference>